<proteinExistence type="predicted"/>
<dbReference type="Gene3D" id="3.40.50.2300">
    <property type="match status" value="1"/>
</dbReference>
<dbReference type="Gene3D" id="1.10.10.10">
    <property type="entry name" value="Winged helix-like DNA-binding domain superfamily/Winged helix DNA-binding domain"/>
    <property type="match status" value="1"/>
</dbReference>
<dbReference type="SMART" id="SM00448">
    <property type="entry name" value="REC"/>
    <property type="match status" value="1"/>
</dbReference>
<dbReference type="PROSITE" id="PS50110">
    <property type="entry name" value="RESPONSE_REGULATORY"/>
    <property type="match status" value="1"/>
</dbReference>
<comment type="caution">
    <text evidence="10">The sequence shown here is derived from an EMBL/GenBank/DDBJ whole genome shotgun (WGS) entry which is preliminary data.</text>
</comment>
<keyword evidence="3" id="KW-0805">Transcription regulation</keyword>
<evidence type="ECO:0000256" key="6">
    <source>
        <dbReference type="PROSITE-ProRule" id="PRU00169"/>
    </source>
</evidence>
<dbReference type="GO" id="GO:0000976">
    <property type="term" value="F:transcription cis-regulatory region binding"/>
    <property type="evidence" value="ECO:0007669"/>
    <property type="project" value="TreeGrafter"/>
</dbReference>
<evidence type="ECO:0000256" key="4">
    <source>
        <dbReference type="ARBA" id="ARBA00023125"/>
    </source>
</evidence>
<dbReference type="GO" id="GO:0006355">
    <property type="term" value="P:regulation of DNA-templated transcription"/>
    <property type="evidence" value="ECO:0007669"/>
    <property type="project" value="InterPro"/>
</dbReference>
<dbReference type="InterPro" id="IPR001789">
    <property type="entry name" value="Sig_transdc_resp-reg_receiver"/>
</dbReference>
<evidence type="ECO:0000313" key="10">
    <source>
        <dbReference type="EMBL" id="MWV42284.1"/>
    </source>
</evidence>
<dbReference type="InterPro" id="IPR011006">
    <property type="entry name" value="CheY-like_superfamily"/>
</dbReference>
<dbReference type="GO" id="GO:0000156">
    <property type="term" value="F:phosphorelay response regulator activity"/>
    <property type="evidence" value="ECO:0007669"/>
    <property type="project" value="TreeGrafter"/>
</dbReference>
<gene>
    <name evidence="10" type="ORF">GRF59_01455</name>
</gene>
<dbReference type="SUPFAM" id="SSF46894">
    <property type="entry name" value="C-terminal effector domain of the bipartite response regulators"/>
    <property type="match status" value="1"/>
</dbReference>
<dbReference type="AlphaFoldDB" id="A0A7X3IE82"/>
<feature type="modified residue" description="4-aspartylphosphate" evidence="6">
    <location>
        <position position="125"/>
    </location>
</feature>
<dbReference type="SMART" id="SM00862">
    <property type="entry name" value="Trans_reg_C"/>
    <property type="match status" value="1"/>
</dbReference>
<dbReference type="InterPro" id="IPR036388">
    <property type="entry name" value="WH-like_DNA-bd_sf"/>
</dbReference>
<protein>
    <submittedName>
        <fullName evidence="10">Response regulator</fullName>
    </submittedName>
</protein>
<keyword evidence="4 7" id="KW-0238">DNA-binding</keyword>
<evidence type="ECO:0000256" key="7">
    <source>
        <dbReference type="PROSITE-ProRule" id="PRU01091"/>
    </source>
</evidence>
<dbReference type="EMBL" id="WUBI01000001">
    <property type="protein sequence ID" value="MWV42284.1"/>
    <property type="molecule type" value="Genomic_DNA"/>
</dbReference>
<dbReference type="InterPro" id="IPR001867">
    <property type="entry name" value="OmpR/PhoB-type_DNA-bd"/>
</dbReference>
<feature type="domain" description="Response regulatory" evidence="8">
    <location>
        <begin position="76"/>
        <end position="193"/>
    </location>
</feature>
<evidence type="ECO:0000256" key="3">
    <source>
        <dbReference type="ARBA" id="ARBA00023015"/>
    </source>
</evidence>
<name>A0A7X3IE82_9BACL</name>
<keyword evidence="2" id="KW-0902">Two-component regulatory system</keyword>
<evidence type="ECO:0000256" key="1">
    <source>
        <dbReference type="ARBA" id="ARBA00022553"/>
    </source>
</evidence>
<evidence type="ECO:0000313" key="11">
    <source>
        <dbReference type="Proteomes" id="UP000460318"/>
    </source>
</evidence>
<reference evidence="10 11" key="1">
    <citation type="submission" date="2019-12" db="EMBL/GenBank/DDBJ databases">
        <title>Paenibacillus sp. nov., an endophytic bacterium isolated from the stem of Dendrobium.</title>
        <authorList>
            <person name="Zhao R."/>
        </authorList>
    </citation>
    <scope>NUCLEOTIDE SEQUENCE [LARGE SCALE GENOMIC DNA]</scope>
    <source>
        <strain evidence="10 11">HJL G12</strain>
    </source>
</reference>
<sequence>MERRISLKREPYITVISDESSLCFHLHFLNCLKTSTNCLHLPREQKYLRNVLFHVRQTYEEADSYLKRKPGDAMHERLLVLEPFLRNNGLEDILLKDEYAVQIVLTEHEAMRAINEKPVDMLLLDGSAYHLSSLHKIMKAMLREQGDRPFPIILFQEYLSAEAVIEGLGAGANDVVSKNIEGKELLARVRNLLRIFRIENERDNQTVMVGDLVIDPGSRKVMRGETLISLTVKEFDLLLYLARHANQVCTREEILKKVWDYDFHMGTNVVDVYIRHLRTKMDKGFSKKLIQSVRGVGYIIKEGD</sequence>
<dbReference type="GO" id="GO:0005829">
    <property type="term" value="C:cytosol"/>
    <property type="evidence" value="ECO:0007669"/>
    <property type="project" value="TreeGrafter"/>
</dbReference>
<dbReference type="GO" id="GO:0032993">
    <property type="term" value="C:protein-DNA complex"/>
    <property type="evidence" value="ECO:0007669"/>
    <property type="project" value="TreeGrafter"/>
</dbReference>
<dbReference type="PANTHER" id="PTHR48111:SF22">
    <property type="entry name" value="REGULATOR OF RPOS"/>
    <property type="match status" value="1"/>
</dbReference>
<organism evidence="10 11">
    <name type="scientific">Paenibacillus dendrobii</name>
    <dbReference type="NCBI Taxonomy" id="2691084"/>
    <lineage>
        <taxon>Bacteria</taxon>
        <taxon>Bacillati</taxon>
        <taxon>Bacillota</taxon>
        <taxon>Bacilli</taxon>
        <taxon>Bacillales</taxon>
        <taxon>Paenibacillaceae</taxon>
        <taxon>Paenibacillus</taxon>
    </lineage>
</organism>
<evidence type="ECO:0000259" key="9">
    <source>
        <dbReference type="PROSITE" id="PS51755"/>
    </source>
</evidence>
<dbReference type="Pfam" id="PF00072">
    <property type="entry name" value="Response_reg"/>
    <property type="match status" value="1"/>
</dbReference>
<evidence type="ECO:0000259" key="8">
    <source>
        <dbReference type="PROSITE" id="PS50110"/>
    </source>
</evidence>
<evidence type="ECO:0000256" key="5">
    <source>
        <dbReference type="ARBA" id="ARBA00023163"/>
    </source>
</evidence>
<dbReference type="FunFam" id="1.10.10.10:FF:000005">
    <property type="entry name" value="Two-component system response regulator"/>
    <property type="match status" value="1"/>
</dbReference>
<keyword evidence="5" id="KW-0804">Transcription</keyword>
<keyword evidence="11" id="KW-1185">Reference proteome</keyword>
<dbReference type="Pfam" id="PF00486">
    <property type="entry name" value="Trans_reg_C"/>
    <property type="match status" value="1"/>
</dbReference>
<evidence type="ECO:0000256" key="2">
    <source>
        <dbReference type="ARBA" id="ARBA00023012"/>
    </source>
</evidence>
<dbReference type="SUPFAM" id="SSF52172">
    <property type="entry name" value="CheY-like"/>
    <property type="match status" value="1"/>
</dbReference>
<feature type="DNA-binding region" description="OmpR/PhoB-type" evidence="7">
    <location>
        <begin position="204"/>
        <end position="302"/>
    </location>
</feature>
<dbReference type="InterPro" id="IPR039420">
    <property type="entry name" value="WalR-like"/>
</dbReference>
<dbReference type="CDD" id="cd00383">
    <property type="entry name" value="trans_reg_C"/>
    <property type="match status" value="1"/>
</dbReference>
<dbReference type="InterPro" id="IPR016032">
    <property type="entry name" value="Sig_transdc_resp-reg_C-effctor"/>
</dbReference>
<dbReference type="PANTHER" id="PTHR48111">
    <property type="entry name" value="REGULATOR OF RPOS"/>
    <property type="match status" value="1"/>
</dbReference>
<keyword evidence="1 6" id="KW-0597">Phosphoprotein</keyword>
<dbReference type="Proteomes" id="UP000460318">
    <property type="component" value="Unassembled WGS sequence"/>
</dbReference>
<dbReference type="PROSITE" id="PS51755">
    <property type="entry name" value="OMPR_PHOB"/>
    <property type="match status" value="1"/>
</dbReference>
<accession>A0A7X3IE82</accession>
<feature type="domain" description="OmpR/PhoB-type" evidence="9">
    <location>
        <begin position="204"/>
        <end position="302"/>
    </location>
</feature>